<dbReference type="CDD" id="cd04181">
    <property type="entry name" value="NTP_transferase"/>
    <property type="match status" value="1"/>
</dbReference>
<reference evidence="4 5" key="1">
    <citation type="journal article" date="2016" name="Nat. Commun.">
        <title>Thousands of microbial genomes shed light on interconnected biogeochemical processes in an aquifer system.</title>
        <authorList>
            <person name="Anantharaman K."/>
            <person name="Brown C.T."/>
            <person name="Hug L.A."/>
            <person name="Sharon I."/>
            <person name="Castelle C.J."/>
            <person name="Probst A.J."/>
            <person name="Thomas B.C."/>
            <person name="Singh A."/>
            <person name="Wilkins M.J."/>
            <person name="Karaoz U."/>
            <person name="Brodie E.L."/>
            <person name="Williams K.H."/>
            <person name="Hubbard S.S."/>
            <person name="Banfield J.F."/>
        </authorList>
    </citation>
    <scope>NUCLEOTIDE SEQUENCE [LARGE SCALE GENOMIC DNA]</scope>
</reference>
<dbReference type="Proteomes" id="UP000177941">
    <property type="component" value="Unassembled WGS sequence"/>
</dbReference>
<organism evidence="4 5">
    <name type="scientific">Candidatus Andersenbacteria bacterium RIFCSPHIGHO2_12_FULL_45_11b</name>
    <dbReference type="NCBI Taxonomy" id="1797282"/>
    <lineage>
        <taxon>Bacteria</taxon>
        <taxon>Candidatus Anderseniibacteriota</taxon>
    </lineage>
</organism>
<comment type="caution">
    <text evidence="4">The sequence shown here is derived from an EMBL/GenBank/DDBJ whole genome shotgun (WGS) entry which is preliminary data.</text>
</comment>
<gene>
    <name evidence="4" type="ORF">A3E36_01795</name>
</gene>
<dbReference type="AlphaFoldDB" id="A0A1G1X6J3"/>
<sequence>MQAIILMAGKGTRMAKYYEGPKQLLPVAGKPVVHYLLDSLPSEITELIFIVGGPHEDRIREHFASGEYSGRPIMFIRQDEQLGLPHAFGMAKDAVKDRWFGSVADDIFDPIAIQKLVQEDMAILSSRVPNPEQFGVLVTNEEGYLERAVEKPKEFVSDLVWTGAMVMDRSFFETKTELSGRGEYETPDVWTKLVKEQGKKIKVITSAYWFPVNDKPQLEAAEAKVKELGLA</sequence>
<protein>
    <recommendedName>
        <fullName evidence="3">Nucleotidyl transferase domain-containing protein</fullName>
    </recommendedName>
</protein>
<dbReference type="PANTHER" id="PTHR43584:SF8">
    <property type="entry name" value="N-ACETYLMURAMATE ALPHA-1-PHOSPHATE URIDYLYLTRANSFERASE"/>
    <property type="match status" value="1"/>
</dbReference>
<dbReference type="PANTHER" id="PTHR43584">
    <property type="entry name" value="NUCLEOTIDYL TRANSFERASE"/>
    <property type="match status" value="1"/>
</dbReference>
<evidence type="ECO:0000256" key="2">
    <source>
        <dbReference type="ARBA" id="ARBA00022695"/>
    </source>
</evidence>
<dbReference type="GO" id="GO:0016779">
    <property type="term" value="F:nucleotidyltransferase activity"/>
    <property type="evidence" value="ECO:0007669"/>
    <property type="project" value="UniProtKB-KW"/>
</dbReference>
<keyword evidence="2" id="KW-0548">Nucleotidyltransferase</keyword>
<name>A0A1G1X6J3_9BACT</name>
<dbReference type="Pfam" id="PF00483">
    <property type="entry name" value="NTP_transferase"/>
    <property type="match status" value="1"/>
</dbReference>
<evidence type="ECO:0000313" key="4">
    <source>
        <dbReference type="EMBL" id="OGY35411.1"/>
    </source>
</evidence>
<dbReference type="InterPro" id="IPR050065">
    <property type="entry name" value="GlmU-like"/>
</dbReference>
<accession>A0A1G1X6J3</accession>
<evidence type="ECO:0000313" key="5">
    <source>
        <dbReference type="Proteomes" id="UP000177941"/>
    </source>
</evidence>
<feature type="domain" description="Nucleotidyl transferase" evidence="3">
    <location>
        <begin position="3"/>
        <end position="213"/>
    </location>
</feature>
<dbReference type="EMBL" id="MHHS01000050">
    <property type="protein sequence ID" value="OGY35411.1"/>
    <property type="molecule type" value="Genomic_DNA"/>
</dbReference>
<evidence type="ECO:0000256" key="1">
    <source>
        <dbReference type="ARBA" id="ARBA00022679"/>
    </source>
</evidence>
<dbReference type="SUPFAM" id="SSF53448">
    <property type="entry name" value="Nucleotide-diphospho-sugar transferases"/>
    <property type="match status" value="1"/>
</dbReference>
<dbReference type="InterPro" id="IPR029044">
    <property type="entry name" value="Nucleotide-diphossugar_trans"/>
</dbReference>
<keyword evidence="1" id="KW-0808">Transferase</keyword>
<dbReference type="Gene3D" id="3.90.550.10">
    <property type="entry name" value="Spore Coat Polysaccharide Biosynthesis Protein SpsA, Chain A"/>
    <property type="match status" value="1"/>
</dbReference>
<proteinExistence type="predicted"/>
<dbReference type="InterPro" id="IPR005835">
    <property type="entry name" value="NTP_transferase_dom"/>
</dbReference>
<evidence type="ECO:0000259" key="3">
    <source>
        <dbReference type="Pfam" id="PF00483"/>
    </source>
</evidence>